<dbReference type="InterPro" id="IPR001471">
    <property type="entry name" value="AP2/ERF_dom"/>
</dbReference>
<evidence type="ECO:0000256" key="5">
    <source>
        <dbReference type="ARBA" id="ARBA00023242"/>
    </source>
</evidence>
<keyword evidence="3" id="KW-0238">DNA-binding</keyword>
<evidence type="ECO:0000256" key="2">
    <source>
        <dbReference type="ARBA" id="ARBA00023015"/>
    </source>
</evidence>
<proteinExistence type="predicted"/>
<evidence type="ECO:0000256" key="1">
    <source>
        <dbReference type="ARBA" id="ARBA00004123"/>
    </source>
</evidence>
<reference evidence="8" key="1">
    <citation type="journal article" date="2023" name="Nat. Commun.">
        <title>Diploid and tetraploid genomes of Acorus and the evolution of monocots.</title>
        <authorList>
            <person name="Ma L."/>
            <person name="Liu K.W."/>
            <person name="Li Z."/>
            <person name="Hsiao Y.Y."/>
            <person name="Qi Y."/>
            <person name="Fu T."/>
            <person name="Tang G.D."/>
            <person name="Zhang D."/>
            <person name="Sun W.H."/>
            <person name="Liu D.K."/>
            <person name="Li Y."/>
            <person name="Chen G.Z."/>
            <person name="Liu X.D."/>
            <person name="Liao X.Y."/>
            <person name="Jiang Y.T."/>
            <person name="Yu X."/>
            <person name="Hao Y."/>
            <person name="Huang J."/>
            <person name="Zhao X.W."/>
            <person name="Ke S."/>
            <person name="Chen Y.Y."/>
            <person name="Wu W.L."/>
            <person name="Hsu J.L."/>
            <person name="Lin Y.F."/>
            <person name="Huang M.D."/>
            <person name="Li C.Y."/>
            <person name="Huang L."/>
            <person name="Wang Z.W."/>
            <person name="Zhao X."/>
            <person name="Zhong W.Y."/>
            <person name="Peng D.H."/>
            <person name="Ahmad S."/>
            <person name="Lan S."/>
            <person name="Zhang J.S."/>
            <person name="Tsai W.C."/>
            <person name="Van de Peer Y."/>
            <person name="Liu Z.J."/>
        </authorList>
    </citation>
    <scope>NUCLEOTIDE SEQUENCE</scope>
    <source>
        <strain evidence="8">CP</strain>
    </source>
</reference>
<dbReference type="Proteomes" id="UP001180020">
    <property type="component" value="Unassembled WGS sequence"/>
</dbReference>
<evidence type="ECO:0000313" key="9">
    <source>
        <dbReference type="Proteomes" id="UP001180020"/>
    </source>
</evidence>
<feature type="domain" description="AP2/ERF" evidence="7">
    <location>
        <begin position="84"/>
        <end position="141"/>
    </location>
</feature>
<dbReference type="InterPro" id="IPR036955">
    <property type="entry name" value="AP2/ERF_dom_sf"/>
</dbReference>
<dbReference type="FunFam" id="3.30.730.10:FF:000001">
    <property type="entry name" value="Ethylene-responsive transcription factor 2"/>
    <property type="match status" value="1"/>
</dbReference>
<keyword evidence="4" id="KW-0804">Transcription</keyword>
<dbReference type="CDD" id="cd00018">
    <property type="entry name" value="AP2"/>
    <property type="match status" value="1"/>
</dbReference>
<accession>A0AAV9CIB6</accession>
<dbReference type="PRINTS" id="PR00367">
    <property type="entry name" value="ETHRSPELEMNT"/>
</dbReference>
<dbReference type="SUPFAM" id="SSF54171">
    <property type="entry name" value="DNA-binding domain"/>
    <property type="match status" value="1"/>
</dbReference>
<keyword evidence="9" id="KW-1185">Reference proteome</keyword>
<dbReference type="InterPro" id="IPR016177">
    <property type="entry name" value="DNA-bd_dom_sf"/>
</dbReference>
<name>A0AAV9CIB6_ACOCL</name>
<gene>
    <name evidence="8" type="ORF">QJS10_CPB19g01752</name>
</gene>
<evidence type="ECO:0000313" key="8">
    <source>
        <dbReference type="EMBL" id="KAK1288685.1"/>
    </source>
</evidence>
<dbReference type="GO" id="GO:0005634">
    <property type="term" value="C:nucleus"/>
    <property type="evidence" value="ECO:0007669"/>
    <property type="project" value="UniProtKB-SubCell"/>
</dbReference>
<feature type="compositionally biased region" description="Basic residues" evidence="6">
    <location>
        <begin position="74"/>
        <end position="86"/>
    </location>
</feature>
<dbReference type="PANTHER" id="PTHR31190">
    <property type="entry name" value="DNA-BINDING DOMAIN"/>
    <property type="match status" value="1"/>
</dbReference>
<dbReference type="Gene3D" id="3.30.730.10">
    <property type="entry name" value="AP2/ERF domain"/>
    <property type="match status" value="1"/>
</dbReference>
<dbReference type="GO" id="GO:0003700">
    <property type="term" value="F:DNA-binding transcription factor activity"/>
    <property type="evidence" value="ECO:0007669"/>
    <property type="project" value="InterPro"/>
</dbReference>
<comment type="caution">
    <text evidence="8">The sequence shown here is derived from an EMBL/GenBank/DDBJ whole genome shotgun (WGS) entry which is preliminary data.</text>
</comment>
<sequence length="229" mass="25172">MVPKKPRIAEDPPQLRRIGLSPEKENSIIVSALVRVLSGDTSADISPNPFSEMVKNARPTSDNVVPVGGGGDGRRRRRGEGKKNYRGVRQRPWGKWAAEIRDPRRAVRVWLGTFETAEAAAMAYDRAAIEFRGARAKLNFPFPNAPATATDVGLQQQLQQSEFQIQQQQQQQQLSCVSTTSTVTTSATVTAAATATAGGSDSVNKSENDFWDEIQDFLTLEAEFLPDFH</sequence>
<keyword evidence="2" id="KW-0805">Transcription regulation</keyword>
<feature type="region of interest" description="Disordered" evidence="6">
    <location>
        <begin position="47"/>
        <end position="86"/>
    </location>
</feature>
<dbReference type="Pfam" id="PF00847">
    <property type="entry name" value="AP2"/>
    <property type="match status" value="1"/>
</dbReference>
<evidence type="ECO:0000256" key="3">
    <source>
        <dbReference type="ARBA" id="ARBA00023125"/>
    </source>
</evidence>
<dbReference type="AlphaFoldDB" id="A0AAV9CIB6"/>
<dbReference type="SMART" id="SM00380">
    <property type="entry name" value="AP2"/>
    <property type="match status" value="1"/>
</dbReference>
<reference evidence="8" key="2">
    <citation type="submission" date="2023-06" db="EMBL/GenBank/DDBJ databases">
        <authorList>
            <person name="Ma L."/>
            <person name="Liu K.-W."/>
            <person name="Li Z."/>
            <person name="Hsiao Y.-Y."/>
            <person name="Qi Y."/>
            <person name="Fu T."/>
            <person name="Tang G."/>
            <person name="Zhang D."/>
            <person name="Sun W.-H."/>
            <person name="Liu D.-K."/>
            <person name="Li Y."/>
            <person name="Chen G.-Z."/>
            <person name="Liu X.-D."/>
            <person name="Liao X.-Y."/>
            <person name="Jiang Y.-T."/>
            <person name="Yu X."/>
            <person name="Hao Y."/>
            <person name="Huang J."/>
            <person name="Zhao X.-W."/>
            <person name="Ke S."/>
            <person name="Chen Y.-Y."/>
            <person name="Wu W.-L."/>
            <person name="Hsu J.-L."/>
            <person name="Lin Y.-F."/>
            <person name="Huang M.-D."/>
            <person name="Li C.-Y."/>
            <person name="Huang L."/>
            <person name="Wang Z.-W."/>
            <person name="Zhao X."/>
            <person name="Zhong W.-Y."/>
            <person name="Peng D.-H."/>
            <person name="Ahmad S."/>
            <person name="Lan S."/>
            <person name="Zhang J.-S."/>
            <person name="Tsai W.-C."/>
            <person name="Van De Peer Y."/>
            <person name="Liu Z.-J."/>
        </authorList>
    </citation>
    <scope>NUCLEOTIDE SEQUENCE</scope>
    <source>
        <strain evidence="8">CP</strain>
        <tissue evidence="8">Leaves</tissue>
    </source>
</reference>
<dbReference type="EMBL" id="JAUJYO010000019">
    <property type="protein sequence ID" value="KAK1288685.1"/>
    <property type="molecule type" value="Genomic_DNA"/>
</dbReference>
<evidence type="ECO:0000259" key="7">
    <source>
        <dbReference type="PROSITE" id="PS51032"/>
    </source>
</evidence>
<protein>
    <recommendedName>
        <fullName evidence="7">AP2/ERF domain-containing protein</fullName>
    </recommendedName>
</protein>
<keyword evidence="5" id="KW-0539">Nucleus</keyword>
<comment type="subcellular location">
    <subcellularLocation>
        <location evidence="1">Nucleus</location>
    </subcellularLocation>
</comment>
<organism evidence="8 9">
    <name type="scientific">Acorus calamus</name>
    <name type="common">Sweet flag</name>
    <dbReference type="NCBI Taxonomy" id="4465"/>
    <lineage>
        <taxon>Eukaryota</taxon>
        <taxon>Viridiplantae</taxon>
        <taxon>Streptophyta</taxon>
        <taxon>Embryophyta</taxon>
        <taxon>Tracheophyta</taxon>
        <taxon>Spermatophyta</taxon>
        <taxon>Magnoliopsida</taxon>
        <taxon>Liliopsida</taxon>
        <taxon>Acoraceae</taxon>
        <taxon>Acorus</taxon>
    </lineage>
</organism>
<dbReference type="GO" id="GO:0009873">
    <property type="term" value="P:ethylene-activated signaling pathway"/>
    <property type="evidence" value="ECO:0007669"/>
    <property type="project" value="InterPro"/>
</dbReference>
<dbReference type="PROSITE" id="PS51032">
    <property type="entry name" value="AP2_ERF"/>
    <property type="match status" value="1"/>
</dbReference>
<evidence type="ECO:0000256" key="6">
    <source>
        <dbReference type="SAM" id="MobiDB-lite"/>
    </source>
</evidence>
<dbReference type="GO" id="GO:0003677">
    <property type="term" value="F:DNA binding"/>
    <property type="evidence" value="ECO:0007669"/>
    <property type="project" value="UniProtKB-KW"/>
</dbReference>
<feature type="region of interest" description="Disordered" evidence="6">
    <location>
        <begin position="1"/>
        <end position="21"/>
    </location>
</feature>
<dbReference type="InterPro" id="IPR044808">
    <property type="entry name" value="ERF_plant"/>
</dbReference>
<evidence type="ECO:0000256" key="4">
    <source>
        <dbReference type="ARBA" id="ARBA00023163"/>
    </source>
</evidence>